<organism evidence="7 8">
    <name type="scientific">Solidesulfovibrio carbinoliphilus subsp. oakridgensis</name>
    <dbReference type="NCBI Taxonomy" id="694327"/>
    <lineage>
        <taxon>Bacteria</taxon>
        <taxon>Pseudomonadati</taxon>
        <taxon>Thermodesulfobacteriota</taxon>
        <taxon>Desulfovibrionia</taxon>
        <taxon>Desulfovibrionales</taxon>
        <taxon>Desulfovibrionaceae</taxon>
        <taxon>Solidesulfovibrio</taxon>
    </lineage>
</organism>
<reference evidence="8" key="1">
    <citation type="journal article" date="2015" name="Genome Announc.">
        <title>High-Quality Draft Genome Sequence of Desulfovibrio carbinoliphilus FW-101-2B, an Organic Acid-Oxidizing Sulfate-Reducing Bacterium Isolated from Uranium(VI)-Contaminated Groundwater.</title>
        <authorList>
            <person name="Ramsay B.D."/>
            <person name="Hwang C."/>
            <person name="Woo H.L."/>
            <person name="Carroll S.L."/>
            <person name="Lucas S."/>
            <person name="Han J."/>
            <person name="Lapidus A.L."/>
            <person name="Cheng J.F."/>
            <person name="Goodwin L.A."/>
            <person name="Pitluck S."/>
            <person name="Peters L."/>
            <person name="Chertkov O."/>
            <person name="Held B."/>
            <person name="Detter J.C."/>
            <person name="Han C.S."/>
            <person name="Tapia R."/>
            <person name="Land M.L."/>
            <person name="Hauser L.J."/>
            <person name="Kyrpides N.C."/>
            <person name="Ivanova N.N."/>
            <person name="Mikhailova N."/>
            <person name="Pagani I."/>
            <person name="Woyke T."/>
            <person name="Arkin A.P."/>
            <person name="Dehal P."/>
            <person name="Chivian D."/>
            <person name="Criddle C.S."/>
            <person name="Wu W."/>
            <person name="Chakraborty R."/>
            <person name="Hazen T.C."/>
            <person name="Fields M.W."/>
        </authorList>
    </citation>
    <scope>NUCLEOTIDE SEQUENCE [LARGE SCALE GENOMIC DNA]</scope>
    <source>
        <strain evidence="8">FW-101-2B</strain>
    </source>
</reference>
<name>G7QCM0_9BACT</name>
<proteinExistence type="inferred from homology"/>
<comment type="subcellular location">
    <subcellularLocation>
        <location evidence="1">Bacterial flagellum basal body</location>
    </subcellularLocation>
</comment>
<evidence type="ECO:0000256" key="2">
    <source>
        <dbReference type="ARBA" id="ARBA00009677"/>
    </source>
</evidence>
<gene>
    <name evidence="7" type="ORF">DFW101_0159</name>
</gene>
<dbReference type="HOGENOM" id="CLU_131404_0_0_7"/>
<sequence length="121" mass="12108">MTDALSIAQSALSAMGTTMAVAANNVANAATDGYRSREARLETGPDGQGVRVADIAPDAPPAGLPAEGGPARPGVDLAAVSDVDLAGQVVSMTLASRTFEANAAVIRTADDMAGTLLDLRI</sequence>
<dbReference type="Pfam" id="PF06429">
    <property type="entry name" value="Flg_bbr_C"/>
    <property type="match status" value="1"/>
</dbReference>
<dbReference type="GO" id="GO:0009425">
    <property type="term" value="C:bacterial-type flagellum basal body"/>
    <property type="evidence" value="ECO:0007669"/>
    <property type="project" value="UniProtKB-SubCell"/>
</dbReference>
<dbReference type="PANTHER" id="PTHR30435">
    <property type="entry name" value="FLAGELLAR PROTEIN"/>
    <property type="match status" value="1"/>
</dbReference>
<dbReference type="RefSeq" id="WP_009179632.1">
    <property type="nucleotide sequence ID" value="NZ_CM001368.1"/>
</dbReference>
<dbReference type="Pfam" id="PF00460">
    <property type="entry name" value="Flg_bb_rod"/>
    <property type="match status" value="1"/>
</dbReference>
<dbReference type="EMBL" id="CM001368">
    <property type="protein sequence ID" value="EHJ46176.1"/>
    <property type="molecule type" value="Genomic_DNA"/>
</dbReference>
<dbReference type="GO" id="GO:0071978">
    <property type="term" value="P:bacterial-type flagellum-dependent swarming motility"/>
    <property type="evidence" value="ECO:0007669"/>
    <property type="project" value="TreeGrafter"/>
</dbReference>
<dbReference type="STRING" id="694327.DFW101_0159"/>
<evidence type="ECO:0000256" key="3">
    <source>
        <dbReference type="ARBA" id="ARBA00023143"/>
    </source>
</evidence>
<evidence type="ECO:0000313" key="8">
    <source>
        <dbReference type="Proteomes" id="UP000004662"/>
    </source>
</evidence>
<dbReference type="InterPro" id="IPR001444">
    <property type="entry name" value="Flag_bb_rod_N"/>
</dbReference>
<evidence type="ECO:0000256" key="1">
    <source>
        <dbReference type="ARBA" id="ARBA00004117"/>
    </source>
</evidence>
<dbReference type="InterPro" id="IPR010930">
    <property type="entry name" value="Flg_bb/hook_C_dom"/>
</dbReference>
<dbReference type="PROSITE" id="PS00588">
    <property type="entry name" value="FLAGELLA_BB_ROD"/>
    <property type="match status" value="1"/>
</dbReference>
<dbReference type="eggNOG" id="COG4786">
    <property type="taxonomic scope" value="Bacteria"/>
</dbReference>
<dbReference type="InterPro" id="IPR019776">
    <property type="entry name" value="Flagellar_basal_body_rod_CS"/>
</dbReference>
<keyword evidence="3" id="KW-0975">Bacterial flagellum</keyword>
<dbReference type="PANTHER" id="PTHR30435:SF19">
    <property type="entry name" value="FLAGELLAR BASAL-BODY ROD PROTEIN FLGG"/>
    <property type="match status" value="1"/>
</dbReference>
<accession>G7QCM0</accession>
<dbReference type="Proteomes" id="UP000004662">
    <property type="component" value="Chromosome"/>
</dbReference>
<evidence type="ECO:0000256" key="4">
    <source>
        <dbReference type="SAM" id="SignalP"/>
    </source>
</evidence>
<comment type="similarity">
    <text evidence="2">Belongs to the flagella basal body rod proteins family.</text>
</comment>
<dbReference type="OrthoDB" id="7357187at2"/>
<keyword evidence="4" id="KW-0732">Signal</keyword>
<dbReference type="AlphaFoldDB" id="G7QCM0"/>
<feature type="domain" description="Flagellar basal-body/hook protein C-terminal" evidence="6">
    <location>
        <begin position="81"/>
        <end position="119"/>
    </location>
</feature>
<evidence type="ECO:0000313" key="7">
    <source>
        <dbReference type="EMBL" id="EHJ46176.1"/>
    </source>
</evidence>
<feature type="signal peptide" evidence="4">
    <location>
        <begin position="1"/>
        <end position="22"/>
    </location>
</feature>
<evidence type="ECO:0000259" key="5">
    <source>
        <dbReference type="Pfam" id="PF00460"/>
    </source>
</evidence>
<feature type="chain" id="PRO_5003503516" description="Flagellar basal body rod protein" evidence="4">
    <location>
        <begin position="23"/>
        <end position="121"/>
    </location>
</feature>
<evidence type="ECO:0008006" key="9">
    <source>
        <dbReference type="Google" id="ProtNLM"/>
    </source>
</evidence>
<evidence type="ECO:0000259" key="6">
    <source>
        <dbReference type="Pfam" id="PF06429"/>
    </source>
</evidence>
<feature type="domain" description="Flagellar basal body rod protein N-terminal" evidence="5">
    <location>
        <begin position="6"/>
        <end position="35"/>
    </location>
</feature>
<keyword evidence="8" id="KW-1185">Reference proteome</keyword>
<protein>
    <recommendedName>
        <fullName evidence="9">Flagellar basal body rod protein</fullName>
    </recommendedName>
</protein>